<accession>A0AAE7XPG2</accession>
<keyword evidence="2" id="KW-1185">Reference proteome</keyword>
<dbReference type="EMBL" id="MZ443786">
    <property type="protein sequence ID" value="QZE59265.1"/>
    <property type="molecule type" value="Genomic_DNA"/>
</dbReference>
<sequence>MISDITVGRIYKSRGDKPFIVDCIAAHGQDCSLPMVIYRNLEDTSDKPAGTVWVITESLFVMQFSEYESGEYHEHNEHAPPSIIKGIRSCILPLLG</sequence>
<protein>
    <submittedName>
        <fullName evidence="1">Uncharacterized protein</fullName>
    </submittedName>
</protein>
<name>A0AAE7XPG2_9CAUD</name>
<evidence type="ECO:0000313" key="1">
    <source>
        <dbReference type="EMBL" id="QZE59265.1"/>
    </source>
</evidence>
<organism evidence="1 2">
    <name type="scientific">Erwinia phage pEa_SNUABM_2</name>
    <dbReference type="NCBI Taxonomy" id="2869547"/>
    <lineage>
        <taxon>Viruses</taxon>
        <taxon>Duplodnaviria</taxon>
        <taxon>Heunggongvirae</taxon>
        <taxon>Uroviricota</taxon>
        <taxon>Caudoviricetes</taxon>
        <taxon>Alexandravirus</taxon>
        <taxon>Alexandravirus SNUABM2</taxon>
    </lineage>
</organism>
<proteinExistence type="predicted"/>
<dbReference type="Proteomes" id="UP000827974">
    <property type="component" value="Segment"/>
</dbReference>
<reference evidence="1 2" key="1">
    <citation type="submission" date="2021-06" db="EMBL/GenBank/DDBJ databases">
        <title>Complete genome sequence of Erwinia phage pEa_SNUABM_2.</title>
        <authorList>
            <person name="Kim S.G."/>
            <person name="Park S.C."/>
        </authorList>
    </citation>
    <scope>NUCLEOTIDE SEQUENCE [LARGE SCALE GENOMIC DNA]</scope>
</reference>
<gene>
    <name evidence="1" type="ORF">pEaSNUABM2_00021</name>
</gene>
<evidence type="ECO:0000313" key="2">
    <source>
        <dbReference type="Proteomes" id="UP000827974"/>
    </source>
</evidence>